<feature type="compositionally biased region" description="Basic residues" evidence="8">
    <location>
        <begin position="156"/>
        <end position="166"/>
    </location>
</feature>
<dbReference type="GO" id="GO:0045944">
    <property type="term" value="P:positive regulation of transcription by RNA polymerase II"/>
    <property type="evidence" value="ECO:0007669"/>
    <property type="project" value="InterPro"/>
</dbReference>
<evidence type="ECO:0000313" key="11">
    <source>
        <dbReference type="Proteomes" id="UP000247702"/>
    </source>
</evidence>
<keyword evidence="7" id="KW-0539">Nucleus</keyword>
<dbReference type="Proteomes" id="UP000247702">
    <property type="component" value="Unassembled WGS sequence"/>
</dbReference>
<feature type="compositionally biased region" description="Basic and acidic residues" evidence="8">
    <location>
        <begin position="167"/>
        <end position="182"/>
    </location>
</feature>
<evidence type="ECO:0000256" key="8">
    <source>
        <dbReference type="SAM" id="MobiDB-lite"/>
    </source>
</evidence>
<reference evidence="10 11" key="1">
    <citation type="submission" date="2017-11" db="EMBL/GenBank/DDBJ databases">
        <title>The genome of Rhizophagus clarus HR1 reveals common genetic basis of auxotrophy among arbuscular mycorrhizal fungi.</title>
        <authorList>
            <person name="Kobayashi Y."/>
        </authorList>
    </citation>
    <scope>NUCLEOTIDE SEQUENCE [LARGE SCALE GENOMIC DNA]</scope>
    <source>
        <strain evidence="10 11">HR1</strain>
    </source>
</reference>
<proteinExistence type="inferred from homology"/>
<comment type="similarity">
    <text evidence="2">Belongs to the bZIP family.</text>
</comment>
<dbReference type="InterPro" id="IPR004827">
    <property type="entry name" value="bZIP"/>
</dbReference>
<evidence type="ECO:0000256" key="5">
    <source>
        <dbReference type="ARBA" id="ARBA00023163"/>
    </source>
</evidence>
<feature type="domain" description="BZIP" evidence="9">
    <location>
        <begin position="174"/>
        <end position="237"/>
    </location>
</feature>
<comment type="caution">
    <text evidence="10">The sequence shown here is derived from an EMBL/GenBank/DDBJ whole genome shotgun (WGS) entry which is preliminary data.</text>
</comment>
<dbReference type="InterPro" id="IPR046347">
    <property type="entry name" value="bZIP_sf"/>
</dbReference>
<sequence length="416" mass="46759">MSSNNSSSEKCNITSHTWNSEDMVTSNISGETGISQLMGTASTFIYPTNLSASAHELKNTSESQQSNIVPVPQNSIFTYQDFISVEELRKLAEVSNIYSSTPNSSLPVINHAPVTPVKPIQPALFNSSVSSPRSEEVDGSERSSSPTANEEDSNNKKKATGGRKRKAESLEEKEQRQRERILRNRHAAQMSRDKKRRQMADLESQNVLLKEENAHLSKRLKIVEEENMALSAKLDTISAQLAEIQSHITVSEMTKVLLDGVRGSAASAALESDSLALNDGKEEKTSFNDIQNEILESSSRYVSNARESSKKSQQRHVKIWNLYGTLSQIHSFPIWKLPTQILKQLLLTFSIVFWTTTGQQKNSLLLGNRMVFADDVVILELSHRFKKKRRMRSVKALRGSASRLKRVPRDWRKYPP</sequence>
<dbReference type="GO" id="GO:0000981">
    <property type="term" value="F:DNA-binding transcription factor activity, RNA polymerase II-specific"/>
    <property type="evidence" value="ECO:0007669"/>
    <property type="project" value="InterPro"/>
</dbReference>
<keyword evidence="6" id="KW-0834">Unfolded protein response</keyword>
<evidence type="ECO:0000256" key="6">
    <source>
        <dbReference type="ARBA" id="ARBA00023230"/>
    </source>
</evidence>
<evidence type="ECO:0000256" key="1">
    <source>
        <dbReference type="ARBA" id="ARBA00004123"/>
    </source>
</evidence>
<protein>
    <recommendedName>
        <fullName evidence="9">BZIP domain-containing protein</fullName>
    </recommendedName>
</protein>
<dbReference type="PANTHER" id="PTHR46714:SF6">
    <property type="entry name" value="TRANSCRIPTIONAL ACTIVATOR HAC1"/>
    <property type="match status" value="1"/>
</dbReference>
<evidence type="ECO:0000256" key="3">
    <source>
        <dbReference type="ARBA" id="ARBA00023015"/>
    </source>
</evidence>
<accession>A0A2Z6RSV5</accession>
<dbReference type="SUPFAM" id="SSF57959">
    <property type="entry name" value="Leucine zipper domain"/>
    <property type="match status" value="1"/>
</dbReference>
<name>A0A2Z6RSV5_9GLOM</name>
<evidence type="ECO:0000256" key="7">
    <source>
        <dbReference type="ARBA" id="ARBA00023242"/>
    </source>
</evidence>
<evidence type="ECO:0000256" key="4">
    <source>
        <dbReference type="ARBA" id="ARBA00023125"/>
    </source>
</evidence>
<dbReference type="GO" id="GO:0005634">
    <property type="term" value="C:nucleus"/>
    <property type="evidence" value="ECO:0007669"/>
    <property type="project" value="UniProtKB-SubCell"/>
</dbReference>
<organism evidence="10 11">
    <name type="scientific">Rhizophagus clarus</name>
    <dbReference type="NCBI Taxonomy" id="94130"/>
    <lineage>
        <taxon>Eukaryota</taxon>
        <taxon>Fungi</taxon>
        <taxon>Fungi incertae sedis</taxon>
        <taxon>Mucoromycota</taxon>
        <taxon>Glomeromycotina</taxon>
        <taxon>Glomeromycetes</taxon>
        <taxon>Glomerales</taxon>
        <taxon>Glomeraceae</taxon>
        <taxon>Rhizophagus</taxon>
    </lineage>
</organism>
<keyword evidence="11" id="KW-1185">Reference proteome</keyword>
<keyword evidence="5" id="KW-0804">Transcription</keyword>
<dbReference type="Gene3D" id="1.20.5.170">
    <property type="match status" value="1"/>
</dbReference>
<dbReference type="EMBL" id="BEXD01002868">
    <property type="protein sequence ID" value="GBB99611.1"/>
    <property type="molecule type" value="Genomic_DNA"/>
</dbReference>
<evidence type="ECO:0000259" key="9">
    <source>
        <dbReference type="PROSITE" id="PS50217"/>
    </source>
</evidence>
<keyword evidence="4" id="KW-0238">DNA-binding</keyword>
<dbReference type="Pfam" id="PF07716">
    <property type="entry name" value="bZIP_2"/>
    <property type="match status" value="1"/>
</dbReference>
<evidence type="ECO:0000313" key="10">
    <source>
        <dbReference type="EMBL" id="GBB99611.1"/>
    </source>
</evidence>
<dbReference type="AlphaFoldDB" id="A0A2Z6RSV5"/>
<dbReference type="STRING" id="94130.A0A2Z6RSV5"/>
<dbReference type="SMART" id="SM00338">
    <property type="entry name" value="BRLZ"/>
    <property type="match status" value="1"/>
</dbReference>
<dbReference type="CDD" id="cd14686">
    <property type="entry name" value="bZIP"/>
    <property type="match status" value="1"/>
</dbReference>
<keyword evidence="3" id="KW-0805">Transcription regulation</keyword>
<feature type="region of interest" description="Disordered" evidence="8">
    <location>
        <begin position="123"/>
        <end position="201"/>
    </location>
</feature>
<evidence type="ECO:0000256" key="2">
    <source>
        <dbReference type="ARBA" id="ARBA00007163"/>
    </source>
</evidence>
<dbReference type="PROSITE" id="PS50217">
    <property type="entry name" value="BZIP"/>
    <property type="match status" value="1"/>
</dbReference>
<dbReference type="PANTHER" id="PTHR46714">
    <property type="entry name" value="TRANSCRIPTIONAL ACTIVATOR HAC1"/>
    <property type="match status" value="1"/>
</dbReference>
<comment type="subcellular location">
    <subcellularLocation>
        <location evidence="1">Nucleus</location>
    </subcellularLocation>
</comment>
<gene>
    <name evidence="10" type="ORF">RclHR1_03580018</name>
</gene>
<dbReference type="GO" id="GO:0006986">
    <property type="term" value="P:response to unfolded protein"/>
    <property type="evidence" value="ECO:0007669"/>
    <property type="project" value="UniProtKB-KW"/>
</dbReference>
<dbReference type="InterPro" id="IPR044280">
    <property type="entry name" value="Hac1/HY5"/>
</dbReference>
<dbReference type="GO" id="GO:0003677">
    <property type="term" value="F:DNA binding"/>
    <property type="evidence" value="ECO:0007669"/>
    <property type="project" value="UniProtKB-KW"/>
</dbReference>